<name>A0A1R4KG79_9MICO</name>
<organism evidence="1 2">
    <name type="scientific">Microbacterium esteraromaticum</name>
    <dbReference type="NCBI Taxonomy" id="57043"/>
    <lineage>
        <taxon>Bacteria</taxon>
        <taxon>Bacillati</taxon>
        <taxon>Actinomycetota</taxon>
        <taxon>Actinomycetes</taxon>
        <taxon>Micrococcales</taxon>
        <taxon>Microbacteriaceae</taxon>
        <taxon>Microbacterium</taxon>
    </lineage>
</organism>
<protein>
    <submittedName>
        <fullName evidence="1">Uncharacterized protein</fullName>
    </submittedName>
</protein>
<dbReference type="AlphaFoldDB" id="A0A1R4KG79"/>
<reference evidence="1 2" key="1">
    <citation type="submission" date="2017-02" db="EMBL/GenBank/DDBJ databases">
        <authorList>
            <person name="Peterson S.W."/>
        </authorList>
    </citation>
    <scope>NUCLEOTIDE SEQUENCE [LARGE SCALE GENOMIC DNA]</scope>
    <source>
        <strain evidence="1 2">B Mb 05.01</strain>
    </source>
</reference>
<dbReference type="OrthoDB" id="8205493at2"/>
<accession>A0A1R4KG79</accession>
<proteinExistence type="predicted"/>
<dbReference type="Proteomes" id="UP000196320">
    <property type="component" value="Unassembled WGS sequence"/>
</dbReference>
<evidence type="ECO:0000313" key="1">
    <source>
        <dbReference type="EMBL" id="SJN43262.1"/>
    </source>
</evidence>
<gene>
    <name evidence="1" type="ORF">FM104_12505</name>
</gene>
<evidence type="ECO:0000313" key="2">
    <source>
        <dbReference type="Proteomes" id="UP000196320"/>
    </source>
</evidence>
<sequence length="611" mass="66907">MGLFSRKKVAKALDLTPARVSQMANSGALIPPVEDADGTERGWPATYVEEVAATRQGRKTSRSIYGYPPQAAPFTRVDDALIQVKDGGQRAFVQLVKVDAGLVGLITLLRSTIVNESPYVNGLGDRGPLYSIHGTDLLPYIHAAADQLGVDEYDVAWVRLEEMQASEVVVVTEPIHHGGDTWHSPSAFRRGYEEDGKQEPITWGTLHAKLGAPVPILEIASAEAVDAWQRAGRTRTTVTLDVDNYYNRAMAASLLAQLASRDEAANGRAWSARSDALRLAISRLNKEIKWETSGAAYQSYLVRQEDARDHVAPIVGVEYPDMSLLRPVLEDALIDGDLNVSRTVRQNAADTLGNLIYEVYGPFGATPTPSLVYALECGVGAVVHRSIQELSAATFGDDAEWPKFYELRTFERRAYAASWNTYLDSLEEARSRTSPDYRLLESKQHDLYSSERGGKRPSILVDGDDNHVLVQEIIGYEDKRFTRGTVVVPIARLAGRDLEHLKAFDEIIVEPNTQEGPILLSVDGKMHIMPFGAPHPGGFTHGYGGHGPSNTWTAIKHFLEWATGTKMTTTGDETLRGLVVGADQDRSLIIGRGQIVKPGMFESITAATGTD</sequence>
<dbReference type="EMBL" id="FUKO01000033">
    <property type="protein sequence ID" value="SJN43262.1"/>
    <property type="molecule type" value="Genomic_DNA"/>
</dbReference>
<keyword evidence="2" id="KW-1185">Reference proteome</keyword>
<dbReference type="RefSeq" id="WP_087132568.1">
    <property type="nucleotide sequence ID" value="NZ_FUKO01000033.1"/>
</dbReference>